<dbReference type="SUPFAM" id="SSF160574">
    <property type="entry name" value="BT0923-like"/>
    <property type="match status" value="1"/>
</dbReference>
<evidence type="ECO:0000313" key="3">
    <source>
        <dbReference type="EMBL" id="MDT0295659.1"/>
    </source>
</evidence>
<feature type="chain" id="PRO_5045528648" evidence="1">
    <location>
        <begin position="23"/>
        <end position="156"/>
    </location>
</feature>
<dbReference type="InterPro" id="IPR021533">
    <property type="entry name" value="PepSY-like"/>
</dbReference>
<protein>
    <submittedName>
        <fullName evidence="3">PepSY-like domain-containing protein</fullName>
    </submittedName>
</protein>
<dbReference type="Gene3D" id="3.40.1420.30">
    <property type="match status" value="1"/>
</dbReference>
<dbReference type="Pfam" id="PF11396">
    <property type="entry name" value="PepSY_like"/>
    <property type="match status" value="1"/>
</dbReference>
<feature type="domain" description="Putative beta-lactamase-inhibitor-like PepSY-like" evidence="2">
    <location>
        <begin position="72"/>
        <end position="151"/>
    </location>
</feature>
<reference evidence="4" key="1">
    <citation type="submission" date="2023-07" db="EMBL/GenBank/DDBJ databases">
        <title>Isolating and identifying novel microbial strains from the Mariana Trench.</title>
        <authorList>
            <person name="Fu H."/>
        </authorList>
    </citation>
    <scope>NUCLEOTIDE SEQUENCE [LARGE SCALE GENOMIC DNA]</scope>
    <source>
        <strain evidence="4">T-y2</strain>
    </source>
</reference>
<proteinExistence type="predicted"/>
<evidence type="ECO:0000259" key="2">
    <source>
        <dbReference type="Pfam" id="PF11396"/>
    </source>
</evidence>
<evidence type="ECO:0000313" key="4">
    <source>
        <dbReference type="Proteomes" id="UP001182991"/>
    </source>
</evidence>
<gene>
    <name evidence="3" type="ORF">RLT85_13565</name>
</gene>
<sequence>MKKFLKPVAFLSLSVLTLISCSNDDENSNSDQVIQAEELPASAKTFVTTYFPNTTYTRVEKNNQVEPDGTLYEVNLSNGFEVDFSSEGNWLDVDGQTQELPQGIVPESIANYVIQNYADLQMIGIDTESTEYEIDLSNGLDLYFTLAGEFVREENN</sequence>
<keyword evidence="4" id="KW-1185">Reference proteome</keyword>
<comment type="caution">
    <text evidence="3">The sequence shown here is derived from an EMBL/GenBank/DDBJ whole genome shotgun (WGS) entry which is preliminary data.</text>
</comment>
<keyword evidence="1" id="KW-0732">Signal</keyword>
<organism evidence="3 4">
    <name type="scientific">Mesonia ostreae</name>
    <dbReference type="NCBI Taxonomy" id="861110"/>
    <lineage>
        <taxon>Bacteria</taxon>
        <taxon>Pseudomonadati</taxon>
        <taxon>Bacteroidota</taxon>
        <taxon>Flavobacteriia</taxon>
        <taxon>Flavobacteriales</taxon>
        <taxon>Flavobacteriaceae</taxon>
        <taxon>Mesonia</taxon>
    </lineage>
</organism>
<dbReference type="PROSITE" id="PS51257">
    <property type="entry name" value="PROKAR_LIPOPROTEIN"/>
    <property type="match status" value="1"/>
</dbReference>
<feature type="signal peptide" evidence="1">
    <location>
        <begin position="1"/>
        <end position="22"/>
    </location>
</feature>
<dbReference type="RefSeq" id="WP_311402588.1">
    <property type="nucleotide sequence ID" value="NZ_JAVRBG010000016.1"/>
</dbReference>
<accession>A0ABU2KM02</accession>
<name>A0ABU2KM02_9FLAO</name>
<dbReference type="EMBL" id="JAVRBG010000016">
    <property type="protein sequence ID" value="MDT0295659.1"/>
    <property type="molecule type" value="Genomic_DNA"/>
</dbReference>
<dbReference type="Proteomes" id="UP001182991">
    <property type="component" value="Unassembled WGS sequence"/>
</dbReference>
<evidence type="ECO:0000256" key="1">
    <source>
        <dbReference type="SAM" id="SignalP"/>
    </source>
</evidence>